<evidence type="ECO:0000256" key="1">
    <source>
        <dbReference type="ARBA" id="ARBA00007484"/>
    </source>
</evidence>
<dbReference type="GO" id="GO:0004252">
    <property type="term" value="F:serine-type endopeptidase activity"/>
    <property type="evidence" value="ECO:0007669"/>
    <property type="project" value="UniProtKB-UniRule"/>
</dbReference>
<evidence type="ECO:0000256" key="12">
    <source>
        <dbReference type="ARBA" id="ARBA00023236"/>
    </source>
</evidence>
<comment type="caution">
    <text evidence="17">The sequence shown here is derived from an EMBL/GenBank/DDBJ whole genome shotgun (WGS) entry which is preliminary data.</text>
</comment>
<keyword evidence="11 13" id="KW-0234">DNA repair</keyword>
<comment type="catalytic activity">
    <reaction evidence="13">
        <text>Hydrolysis of Ala-|-Gly bond in repressor LexA.</text>
        <dbReference type="EC" id="3.4.21.88"/>
    </reaction>
</comment>
<evidence type="ECO:0000256" key="6">
    <source>
        <dbReference type="ARBA" id="ARBA00022801"/>
    </source>
</evidence>
<evidence type="ECO:0000313" key="19">
    <source>
        <dbReference type="Proteomes" id="UP000307164"/>
    </source>
</evidence>
<dbReference type="Proteomes" id="UP000307217">
    <property type="component" value="Unassembled WGS sequence"/>
</dbReference>
<evidence type="ECO:0000256" key="4">
    <source>
        <dbReference type="ARBA" id="ARBA00022705"/>
    </source>
</evidence>
<gene>
    <name evidence="13" type="primary">lexA</name>
    <name evidence="17" type="ORF">CWC19_10905</name>
    <name evidence="18" type="ORF">CWC20_04710</name>
</gene>
<comment type="function">
    <text evidence="13">Represses a number of genes involved in the response to DNA damage (SOS response), including recA and lexA. In the presence of single-stranded DNA, RecA interacts with LexA causing an autocatalytic cleavage which disrupts the DNA-binding part of LexA, leading to derepression of the SOS regulon and eventually DNA repair.</text>
</comment>
<accession>A0A5S3V8L6</accession>
<dbReference type="GO" id="GO:0009432">
    <property type="term" value="P:SOS response"/>
    <property type="evidence" value="ECO:0007669"/>
    <property type="project" value="UniProtKB-UniRule"/>
</dbReference>
<dbReference type="InterPro" id="IPR050077">
    <property type="entry name" value="LexA_repressor"/>
</dbReference>
<dbReference type="GO" id="GO:0045892">
    <property type="term" value="P:negative regulation of DNA-templated transcription"/>
    <property type="evidence" value="ECO:0007669"/>
    <property type="project" value="UniProtKB-UniRule"/>
</dbReference>
<dbReference type="SUPFAM" id="SSF46785">
    <property type="entry name" value="Winged helix' DNA-binding domain"/>
    <property type="match status" value="1"/>
</dbReference>
<dbReference type="RefSeq" id="WP_138591910.1">
    <property type="nucleotide sequence ID" value="NZ_PNBW01000022.1"/>
</dbReference>
<dbReference type="InterPro" id="IPR006199">
    <property type="entry name" value="LexA_DNA-bd_dom"/>
</dbReference>
<dbReference type="CDD" id="cd06529">
    <property type="entry name" value="S24_LexA-like"/>
    <property type="match status" value="1"/>
</dbReference>
<evidence type="ECO:0000313" key="18">
    <source>
        <dbReference type="EMBL" id="TMO77073.1"/>
    </source>
</evidence>
<keyword evidence="12 13" id="KW-0742">SOS response</keyword>
<feature type="active site" description="For autocatalytic cleavage activity" evidence="13">
    <location>
        <position position="122"/>
    </location>
</feature>
<dbReference type="NCBIfam" id="TIGR00498">
    <property type="entry name" value="lexA"/>
    <property type="match status" value="1"/>
</dbReference>
<dbReference type="PANTHER" id="PTHR33516:SF2">
    <property type="entry name" value="LEXA REPRESSOR-RELATED"/>
    <property type="match status" value="1"/>
</dbReference>
<evidence type="ECO:0000256" key="5">
    <source>
        <dbReference type="ARBA" id="ARBA00022763"/>
    </source>
</evidence>
<dbReference type="GO" id="GO:0006260">
    <property type="term" value="P:DNA replication"/>
    <property type="evidence" value="ECO:0007669"/>
    <property type="project" value="UniProtKB-UniRule"/>
</dbReference>
<dbReference type="PRINTS" id="PR00726">
    <property type="entry name" value="LEXASERPTASE"/>
</dbReference>
<dbReference type="InterPro" id="IPR039418">
    <property type="entry name" value="LexA-like"/>
</dbReference>
<protein>
    <recommendedName>
        <fullName evidence="13">LexA repressor</fullName>
        <ecNumber evidence="13">3.4.21.88</ecNumber>
    </recommendedName>
</protein>
<keyword evidence="19" id="KW-1185">Reference proteome</keyword>
<evidence type="ECO:0000259" key="16">
    <source>
        <dbReference type="Pfam" id="PF01726"/>
    </source>
</evidence>
<evidence type="ECO:0000313" key="20">
    <source>
        <dbReference type="Proteomes" id="UP000307217"/>
    </source>
</evidence>
<reference evidence="19 20" key="1">
    <citation type="submission" date="2018-01" db="EMBL/GenBank/DDBJ databases">
        <authorList>
            <person name="Paulsen S."/>
            <person name="Gram L.K."/>
        </authorList>
    </citation>
    <scope>NUCLEOTIDE SEQUENCE [LARGE SCALE GENOMIC DNA]</scope>
    <source>
        <strain evidence="17 20">S3790</strain>
        <strain evidence="18 19">S3895</strain>
    </source>
</reference>
<evidence type="ECO:0000256" key="9">
    <source>
        <dbReference type="ARBA" id="ARBA00023125"/>
    </source>
</evidence>
<keyword evidence="3 13" id="KW-0678">Repressor</keyword>
<name>A0A5S3V8L6_9GAMM</name>
<sequence>MRPLTKRQEQVFELVKVFIKDTGMPPTRAEIADALGFKSANAAEEHLKALAKKGVIEMVPGASRGIRLPAEEEPEQLGLPLIGRVAAGEPILAEQHIESHCQVDASLFKPAADYLLRVNGMSMRDIGIIDGDLLAVHRTQVAENGQVVVARVEEDVTVKRLEKAGKRVFLHAENEEFSAIEVDLEHESFAIEGLAVGVIRNGDWM</sequence>
<keyword evidence="4 13" id="KW-0235">DNA replication</keyword>
<evidence type="ECO:0000256" key="13">
    <source>
        <dbReference type="HAMAP-Rule" id="MF_00015"/>
    </source>
</evidence>
<keyword evidence="6 13" id="KW-0378">Hydrolase</keyword>
<dbReference type="EMBL" id="PNBX01000043">
    <property type="protein sequence ID" value="TMO68221.1"/>
    <property type="molecule type" value="Genomic_DNA"/>
</dbReference>
<evidence type="ECO:0000256" key="3">
    <source>
        <dbReference type="ARBA" id="ARBA00022491"/>
    </source>
</evidence>
<dbReference type="EMBL" id="PNBW01000022">
    <property type="protein sequence ID" value="TMO77073.1"/>
    <property type="molecule type" value="Genomic_DNA"/>
</dbReference>
<dbReference type="Proteomes" id="UP000307164">
    <property type="component" value="Unassembled WGS sequence"/>
</dbReference>
<dbReference type="FunFam" id="2.10.109.10:FF:000001">
    <property type="entry name" value="LexA repressor"/>
    <property type="match status" value="1"/>
</dbReference>
<dbReference type="InterPro" id="IPR036388">
    <property type="entry name" value="WH-like_DNA-bd_sf"/>
</dbReference>
<feature type="domain" description="LexA repressor DNA-binding" evidence="16">
    <location>
        <begin position="1"/>
        <end position="65"/>
    </location>
</feature>
<dbReference type="GO" id="GO:0003677">
    <property type="term" value="F:DNA binding"/>
    <property type="evidence" value="ECO:0007669"/>
    <property type="project" value="UniProtKB-UniRule"/>
</dbReference>
<feature type="domain" description="Peptidase S24/S26A/S26B/S26C" evidence="15">
    <location>
        <begin position="80"/>
        <end position="195"/>
    </location>
</feature>
<evidence type="ECO:0000256" key="11">
    <source>
        <dbReference type="ARBA" id="ARBA00023204"/>
    </source>
</evidence>
<feature type="site" description="Cleavage; by autolysis" evidence="13">
    <location>
        <begin position="87"/>
        <end position="88"/>
    </location>
</feature>
<reference evidence="19 20" key="2">
    <citation type="submission" date="2019-06" db="EMBL/GenBank/DDBJ databases">
        <title>Co-occurence of chitin degradation, pigmentation and bioactivity in marine Pseudoalteromonas.</title>
        <authorList>
            <person name="Sonnenschein E.C."/>
            <person name="Bech P.K."/>
        </authorList>
    </citation>
    <scope>NUCLEOTIDE SEQUENCE [LARGE SCALE GENOMIC DNA]</scope>
    <source>
        <strain evidence="20">S3790</strain>
        <strain evidence="19">S3895</strain>
    </source>
</reference>
<keyword evidence="9 13" id="KW-0238">DNA-binding</keyword>
<feature type="active site" description="For autocatalytic cleavage activity" evidence="13">
    <location>
        <position position="159"/>
    </location>
</feature>
<proteinExistence type="inferred from homology"/>
<dbReference type="InterPro" id="IPR006200">
    <property type="entry name" value="LexA"/>
</dbReference>
<dbReference type="InterPro" id="IPR036390">
    <property type="entry name" value="WH_DNA-bd_sf"/>
</dbReference>
<dbReference type="OrthoDB" id="9802364at2"/>
<comment type="subunit">
    <text evidence="2 13">Homodimer.</text>
</comment>
<dbReference type="GO" id="GO:0006508">
    <property type="term" value="P:proteolysis"/>
    <property type="evidence" value="ECO:0007669"/>
    <property type="project" value="InterPro"/>
</dbReference>
<dbReference type="InterPro" id="IPR015927">
    <property type="entry name" value="Peptidase_S24_S26A/B/C"/>
</dbReference>
<evidence type="ECO:0000256" key="14">
    <source>
        <dbReference type="RuleBase" id="RU003991"/>
    </source>
</evidence>
<dbReference type="InterPro" id="IPR036286">
    <property type="entry name" value="LexA/Signal_pep-like_sf"/>
</dbReference>
<dbReference type="PANTHER" id="PTHR33516">
    <property type="entry name" value="LEXA REPRESSOR"/>
    <property type="match status" value="1"/>
</dbReference>
<dbReference type="SUPFAM" id="SSF51306">
    <property type="entry name" value="LexA/Signal peptidase"/>
    <property type="match status" value="1"/>
</dbReference>
<reference evidence="17" key="3">
    <citation type="submission" date="2019-09" db="EMBL/GenBank/DDBJ databases">
        <title>Co-occurence of chitin degradation, pigmentation and bioactivity in marine Pseudoalteromonas.</title>
        <authorList>
            <person name="Sonnenschein E.C."/>
            <person name="Bech P.K."/>
        </authorList>
    </citation>
    <scope>NUCLEOTIDE SEQUENCE</scope>
    <source>
        <strain evidence="17">S3790</strain>
        <strain evidence="18">S3895</strain>
    </source>
</reference>
<dbReference type="AlphaFoldDB" id="A0A5S3V8L6"/>
<dbReference type="FunFam" id="1.10.10.10:FF:000009">
    <property type="entry name" value="LexA repressor"/>
    <property type="match status" value="1"/>
</dbReference>
<evidence type="ECO:0000256" key="8">
    <source>
        <dbReference type="ARBA" id="ARBA00023015"/>
    </source>
</evidence>
<evidence type="ECO:0000256" key="7">
    <source>
        <dbReference type="ARBA" id="ARBA00022813"/>
    </source>
</evidence>
<keyword evidence="10 13" id="KW-0804">Transcription</keyword>
<evidence type="ECO:0000256" key="10">
    <source>
        <dbReference type="ARBA" id="ARBA00023163"/>
    </source>
</evidence>
<dbReference type="Gene3D" id="1.10.10.10">
    <property type="entry name" value="Winged helix-like DNA-binding domain superfamily/Winged helix DNA-binding domain"/>
    <property type="match status" value="1"/>
</dbReference>
<evidence type="ECO:0000259" key="15">
    <source>
        <dbReference type="Pfam" id="PF00717"/>
    </source>
</evidence>
<dbReference type="EC" id="3.4.21.88" evidence="13"/>
<keyword evidence="5 13" id="KW-0227">DNA damage</keyword>
<evidence type="ECO:0000256" key="2">
    <source>
        <dbReference type="ARBA" id="ARBA00011738"/>
    </source>
</evidence>
<comment type="similarity">
    <text evidence="1 13 14">Belongs to the peptidase S24 family.</text>
</comment>
<keyword evidence="8 13" id="KW-0805">Transcription regulation</keyword>
<organism evidence="17 20">
    <name type="scientific">Pseudoalteromonas aurantia</name>
    <dbReference type="NCBI Taxonomy" id="43654"/>
    <lineage>
        <taxon>Bacteria</taxon>
        <taxon>Pseudomonadati</taxon>
        <taxon>Pseudomonadota</taxon>
        <taxon>Gammaproteobacteria</taxon>
        <taxon>Alteromonadales</taxon>
        <taxon>Pseudoalteromonadaceae</taxon>
        <taxon>Pseudoalteromonas</taxon>
    </lineage>
</organism>
<dbReference type="Pfam" id="PF00717">
    <property type="entry name" value="Peptidase_S24"/>
    <property type="match status" value="1"/>
</dbReference>
<feature type="DNA-binding region" description="H-T-H motif" evidence="13">
    <location>
        <begin position="28"/>
        <end position="48"/>
    </location>
</feature>
<dbReference type="HAMAP" id="MF_00015">
    <property type="entry name" value="LexA"/>
    <property type="match status" value="1"/>
</dbReference>
<keyword evidence="7 13" id="KW-0068">Autocatalytic cleavage</keyword>
<dbReference type="GO" id="GO:0006281">
    <property type="term" value="P:DNA repair"/>
    <property type="evidence" value="ECO:0007669"/>
    <property type="project" value="UniProtKB-UniRule"/>
</dbReference>
<dbReference type="InterPro" id="IPR006197">
    <property type="entry name" value="Peptidase_S24_LexA"/>
</dbReference>
<evidence type="ECO:0000313" key="17">
    <source>
        <dbReference type="EMBL" id="TMO68221.1"/>
    </source>
</evidence>
<dbReference type="Pfam" id="PF01726">
    <property type="entry name" value="LexA_DNA_bind"/>
    <property type="match status" value="1"/>
</dbReference>
<dbReference type="Gene3D" id="2.10.109.10">
    <property type="entry name" value="Umud Fragment, subunit A"/>
    <property type="match status" value="1"/>
</dbReference>